<dbReference type="EMBL" id="OZ022411">
    <property type="protein sequence ID" value="CAK9441554.1"/>
    <property type="molecule type" value="Genomic_DNA"/>
</dbReference>
<dbReference type="RefSeq" id="XP_066832360.1">
    <property type="nucleotide sequence ID" value="XM_066975753.1"/>
</dbReference>
<dbReference type="PANTHER" id="PTHR11960">
    <property type="entry name" value="EUKARYOTIC TRANSLATION INITIATION FACTOR 4E RELATED"/>
    <property type="match status" value="1"/>
</dbReference>
<evidence type="ECO:0000313" key="3">
    <source>
        <dbReference type="EMBL" id="CAK9441554.1"/>
    </source>
</evidence>
<dbReference type="InterPro" id="IPR001040">
    <property type="entry name" value="TIF_eIF_4E"/>
</dbReference>
<dbReference type="SUPFAM" id="SSF55418">
    <property type="entry name" value="eIF4e-like"/>
    <property type="match status" value="1"/>
</dbReference>
<comment type="similarity">
    <text evidence="1">Belongs to the eukaryotic initiation factor 4E family.</text>
</comment>
<evidence type="ECO:0000256" key="1">
    <source>
        <dbReference type="RuleBase" id="RU004374"/>
    </source>
</evidence>
<name>A0ABP0ZST7_9ASCO</name>
<feature type="compositionally biased region" description="Low complexity" evidence="2">
    <location>
        <begin position="56"/>
        <end position="71"/>
    </location>
</feature>
<reference evidence="3 4" key="1">
    <citation type="submission" date="2024-03" db="EMBL/GenBank/DDBJ databases">
        <authorList>
            <person name="Brejova B."/>
        </authorList>
    </citation>
    <scope>NUCLEOTIDE SEQUENCE [LARGE SCALE GENOMIC DNA]</scope>
    <source>
        <strain evidence="3 4">CBS 14171</strain>
    </source>
</reference>
<evidence type="ECO:0000256" key="2">
    <source>
        <dbReference type="SAM" id="MobiDB-lite"/>
    </source>
</evidence>
<dbReference type="Gene3D" id="3.30.760.10">
    <property type="entry name" value="RNA Cap, Translation Initiation Factor Eif4e"/>
    <property type="match status" value="1"/>
</dbReference>
<dbReference type="InterPro" id="IPR019770">
    <property type="entry name" value="TIF_eIF_4E_CS"/>
</dbReference>
<evidence type="ECO:0000313" key="4">
    <source>
        <dbReference type="Proteomes" id="UP001497383"/>
    </source>
</evidence>
<proteinExistence type="inferred from homology"/>
<feature type="compositionally biased region" description="Gly residues" evidence="2">
    <location>
        <begin position="399"/>
        <end position="410"/>
    </location>
</feature>
<feature type="region of interest" description="Disordered" evidence="2">
    <location>
        <begin position="23"/>
        <end position="83"/>
    </location>
</feature>
<keyword evidence="4" id="KW-1185">Reference proteome</keyword>
<dbReference type="PANTHER" id="PTHR11960:SF18">
    <property type="entry name" value="EUKARYOTIC TRANSLATION INITIATION FACTOR 4E HOMOLOGOUS PROTEIN, ISOFORM B"/>
    <property type="match status" value="1"/>
</dbReference>
<dbReference type="InterPro" id="IPR023398">
    <property type="entry name" value="TIF_eIF4e-like"/>
</dbReference>
<sequence>MSDNLKRAESLFNRIIMNQGADLSPTVSASSGASTPSFPPRSKHHHNNHHQHNSHDNNNNNNSNNNGSRNHYNNHHHGSSSSHAPVIEFSKLPKLDVQKLTQEALASVSVSDHVLAYCWTVWHHSRNKKPAAQVAAAATSAVESDAAQVGVDSYLQTTNQVQFTHQSQDSSSSTTISHVASVEQMWTMLTSIKNSFKLAIGTEFLIFKTGVNPAWEDPVNAKGGRWIFRFARKSQDQKELQQGSGGGGDALSPCQSVEKLRKRSALVWERLVLKILTGNFIPNSQSLELQNVLLNDICGIVLSVRKDEDIISVWNSNLNFSKKQLEKLSAATSTSGANTSPLSAFQARRVICDAILRVIRECDSIIDGGSDGVTTSDSGANERVWGVSFEYRLHVEAPHGGGATNGGGEGSNVNSGNSNRERGGGKNNNRYHNHNHNSHHHHNHQHHQNHHGHHKSSSLLPSSSSSSSSTTSARQAAAN</sequence>
<feature type="compositionally biased region" description="Polar residues" evidence="2">
    <location>
        <begin position="25"/>
        <end position="36"/>
    </location>
</feature>
<feature type="region of interest" description="Disordered" evidence="2">
    <location>
        <begin position="397"/>
        <end position="479"/>
    </location>
</feature>
<feature type="compositionally biased region" description="Basic residues" evidence="2">
    <location>
        <begin position="429"/>
        <end position="456"/>
    </location>
</feature>
<protein>
    <recommendedName>
        <fullName evidence="5">Translation initiation factor eIF4e</fullName>
    </recommendedName>
</protein>
<keyword evidence="1" id="KW-0694">RNA-binding</keyword>
<dbReference type="GeneID" id="92210618"/>
<dbReference type="Proteomes" id="UP001497383">
    <property type="component" value="Chromosome 7"/>
</dbReference>
<dbReference type="Pfam" id="PF01652">
    <property type="entry name" value="IF4E"/>
    <property type="match status" value="1"/>
</dbReference>
<organism evidence="3 4">
    <name type="scientific">Lodderomyces beijingensis</name>
    <dbReference type="NCBI Taxonomy" id="1775926"/>
    <lineage>
        <taxon>Eukaryota</taxon>
        <taxon>Fungi</taxon>
        <taxon>Dikarya</taxon>
        <taxon>Ascomycota</taxon>
        <taxon>Saccharomycotina</taxon>
        <taxon>Pichiomycetes</taxon>
        <taxon>Debaryomycetaceae</taxon>
        <taxon>Candida/Lodderomyces clade</taxon>
        <taxon>Lodderomyces</taxon>
    </lineage>
</organism>
<evidence type="ECO:0008006" key="5">
    <source>
        <dbReference type="Google" id="ProtNLM"/>
    </source>
</evidence>
<dbReference type="PROSITE" id="PS00813">
    <property type="entry name" value="IF4E"/>
    <property type="match status" value="1"/>
</dbReference>
<feature type="compositionally biased region" description="Low complexity" evidence="2">
    <location>
        <begin position="457"/>
        <end position="472"/>
    </location>
</feature>
<feature type="compositionally biased region" description="Basic residues" evidence="2">
    <location>
        <begin position="41"/>
        <end position="52"/>
    </location>
</feature>
<keyword evidence="1" id="KW-0648">Protein biosynthesis</keyword>
<gene>
    <name evidence="3" type="ORF">LODBEIA_P54220</name>
</gene>
<accession>A0ABP0ZST7</accession>
<keyword evidence="1" id="KW-0396">Initiation factor</keyword>